<dbReference type="FunCoup" id="A0A2K2CIX4">
    <property type="interactions" value="13"/>
</dbReference>
<sequence>HHYHPTDRFPSADGAPQGRSRRHAKQGRRRRCGRTDTDAGRPSCPSLSLGLVAKIHGRLPFLDRLAFAAAFVEPCKDLFEPEPPCLLLPDKTSDTARLFSLAERRAFSARVPDPAMRERDYLVIGSNHGWLATADDRGQIHLANPTTGLPHITTMGVFYLRQDRRHFSVIIKDFLAARYGGGPPFELHSRGPHGYGTCTYSACQMRMWFYRKLVLSDSPRPGTYAAMLILEPKIGAPAFATAEDPAWRLARSPDGVEDAIFQPDDGKFWSVSYTGVVESWERDADTGMYQSTPVAPMLALPAINPCPRKYLVAAPGGRLMVVLKYSEVNEGRYSQDRPCRCSFKVHVLGDGGLWEETTDIGEAALFVGVSTSGRPEIMANCVYYADDDLGKATVYKRSRGVGVYNLNHGAMTCLELGPHDGSSSWPPPAWMTPSIP</sequence>
<dbReference type="Proteomes" id="UP000008810">
    <property type="component" value="Chromosome 5"/>
</dbReference>
<protein>
    <recommendedName>
        <fullName evidence="2">KIB1-4 beta-propeller domain-containing protein</fullName>
    </recommendedName>
</protein>
<proteinExistence type="predicted"/>
<dbReference type="EnsemblPlants" id="PNT61976">
    <property type="protein sequence ID" value="PNT61976"/>
    <property type="gene ID" value="BRADI_5g23591v3"/>
</dbReference>
<feature type="compositionally biased region" description="Basic residues" evidence="1">
    <location>
        <begin position="19"/>
        <end position="32"/>
    </location>
</feature>
<evidence type="ECO:0000313" key="3">
    <source>
        <dbReference type="EMBL" id="PNT61976.1"/>
    </source>
</evidence>
<feature type="non-terminal residue" evidence="3">
    <location>
        <position position="1"/>
    </location>
</feature>
<evidence type="ECO:0000313" key="4">
    <source>
        <dbReference type="EnsemblPlants" id="PNT61976"/>
    </source>
</evidence>
<dbReference type="EMBL" id="CM000884">
    <property type="protein sequence ID" value="PNT61976.1"/>
    <property type="molecule type" value="Genomic_DNA"/>
</dbReference>
<accession>A0A2K2CIX4</accession>
<dbReference type="AlphaFoldDB" id="A0A2K2CIX4"/>
<dbReference type="OrthoDB" id="694239at2759"/>
<evidence type="ECO:0000259" key="2">
    <source>
        <dbReference type="Pfam" id="PF03478"/>
    </source>
</evidence>
<dbReference type="InParanoid" id="A0A2K2CIX4"/>
<evidence type="ECO:0000256" key="1">
    <source>
        <dbReference type="SAM" id="MobiDB-lite"/>
    </source>
</evidence>
<dbReference type="InterPro" id="IPR005174">
    <property type="entry name" value="KIB1-4_b-propeller"/>
</dbReference>
<reference evidence="3 4" key="1">
    <citation type="journal article" date="2010" name="Nature">
        <title>Genome sequencing and analysis of the model grass Brachypodium distachyon.</title>
        <authorList>
            <consortium name="International Brachypodium Initiative"/>
        </authorList>
    </citation>
    <scope>NUCLEOTIDE SEQUENCE [LARGE SCALE GENOMIC DNA]</scope>
    <source>
        <strain evidence="3 4">Bd21</strain>
    </source>
</reference>
<gene>
    <name evidence="3" type="ORF">BRADI_5g23591v3</name>
</gene>
<dbReference type="ExpressionAtlas" id="A0A2K2CIX4">
    <property type="expression patterns" value="baseline and differential"/>
</dbReference>
<keyword evidence="5" id="KW-1185">Reference proteome</keyword>
<dbReference type="PANTHER" id="PTHR45560:SF4">
    <property type="entry name" value="OS04G0164500 PROTEIN"/>
    <property type="match status" value="1"/>
</dbReference>
<dbReference type="PANTHER" id="PTHR45560">
    <property type="entry name" value="OS04G0163150 PROTEIN-RELATED"/>
    <property type="match status" value="1"/>
</dbReference>
<dbReference type="Pfam" id="PF03478">
    <property type="entry name" value="Beta-prop_KIB1-4"/>
    <property type="match status" value="1"/>
</dbReference>
<organism evidence="3">
    <name type="scientific">Brachypodium distachyon</name>
    <name type="common">Purple false brome</name>
    <name type="synonym">Trachynia distachya</name>
    <dbReference type="NCBI Taxonomy" id="15368"/>
    <lineage>
        <taxon>Eukaryota</taxon>
        <taxon>Viridiplantae</taxon>
        <taxon>Streptophyta</taxon>
        <taxon>Embryophyta</taxon>
        <taxon>Tracheophyta</taxon>
        <taxon>Spermatophyta</taxon>
        <taxon>Magnoliopsida</taxon>
        <taxon>Liliopsida</taxon>
        <taxon>Poales</taxon>
        <taxon>Poaceae</taxon>
        <taxon>BOP clade</taxon>
        <taxon>Pooideae</taxon>
        <taxon>Stipodae</taxon>
        <taxon>Brachypodieae</taxon>
        <taxon>Brachypodium</taxon>
    </lineage>
</organism>
<feature type="domain" description="KIB1-4 beta-propeller" evidence="2">
    <location>
        <begin position="98"/>
        <end position="405"/>
    </location>
</feature>
<reference evidence="4" key="3">
    <citation type="submission" date="2018-08" db="UniProtKB">
        <authorList>
            <consortium name="EnsemblPlants"/>
        </authorList>
    </citation>
    <scope>IDENTIFICATION</scope>
    <source>
        <strain evidence="4">cv. Bd21</strain>
    </source>
</reference>
<name>A0A2K2CIX4_BRADI</name>
<reference evidence="3" key="2">
    <citation type="submission" date="2017-06" db="EMBL/GenBank/DDBJ databases">
        <title>WGS assembly of Brachypodium distachyon.</title>
        <authorList>
            <consortium name="The International Brachypodium Initiative"/>
            <person name="Lucas S."/>
            <person name="Harmon-Smith M."/>
            <person name="Lail K."/>
            <person name="Tice H."/>
            <person name="Grimwood J."/>
            <person name="Bruce D."/>
            <person name="Barry K."/>
            <person name="Shu S."/>
            <person name="Lindquist E."/>
            <person name="Wang M."/>
            <person name="Pitluck S."/>
            <person name="Vogel J.P."/>
            <person name="Garvin D.F."/>
            <person name="Mockler T.C."/>
            <person name="Schmutz J."/>
            <person name="Rokhsar D."/>
            <person name="Bevan M.W."/>
        </authorList>
    </citation>
    <scope>NUCLEOTIDE SEQUENCE</scope>
    <source>
        <strain evidence="3">Bd21</strain>
    </source>
</reference>
<evidence type="ECO:0000313" key="5">
    <source>
        <dbReference type="Proteomes" id="UP000008810"/>
    </source>
</evidence>
<feature type="region of interest" description="Disordered" evidence="1">
    <location>
        <begin position="1"/>
        <end position="43"/>
    </location>
</feature>
<dbReference type="Gramene" id="PNT61976">
    <property type="protein sequence ID" value="PNT61976"/>
    <property type="gene ID" value="BRADI_5g23591v3"/>
</dbReference>